<evidence type="ECO:0000259" key="3">
    <source>
        <dbReference type="PROSITE" id="PS51406"/>
    </source>
</evidence>
<evidence type="ECO:0000313" key="4">
    <source>
        <dbReference type="EMBL" id="KAG0713030.1"/>
    </source>
</evidence>
<dbReference type="SUPFAM" id="SSF56496">
    <property type="entry name" value="Fibrinogen C-terminal domain-like"/>
    <property type="match status" value="1"/>
</dbReference>
<name>A0A8J4Y0G4_CHIOP</name>
<dbReference type="SMART" id="SM00186">
    <property type="entry name" value="FBG"/>
    <property type="match status" value="1"/>
</dbReference>
<keyword evidence="1" id="KW-0175">Coiled coil</keyword>
<sequence length="498" mass="54599">MLAGHAWWLVCVVCAVCGSLRASAALQDPDYHLTMPEDPLQSVWDNLDTIPPEILKGFKEQMELHNRQVQASLAGILARLSTLEDKLREEVSTLREDIGDFVTDRLVNAEAMIKEDLSKLSTAVTSSVRENCDLRARVLPLKEELAGMVNATTCSTQAVDVVEEAAARVEQAAARVEEAGARVEQAAARVEEASAKVEEDAVKVEAAAAKVEEAAAKVEEDAVKVEAAAARVEEAAAKVEEDAVKVEEAAARVEEAAGSIMHGNTTDPPAGYTTPIVTWGGETQRRREAGNGDTEKAQLSWGSKTSIRSWVEYRQGFGQAGEGEWWYGLAPLHSLTYRQPFQVEFILHDLERGTFHAAYSTFRVESEGSNYRLLASGFSGNVSYDALASMHHGEPFSTYDKDLDAWDEGNCAANNGGGWWYKQCHRATLTATFPAAKDRDARTIRWYTPDGWLVFDDVTVKIRPANYGHRFDTPADGSDCSNWFMELSPMGILAETST</sequence>
<feature type="domain" description="Fibrinogen C-terminal" evidence="3">
    <location>
        <begin position="248"/>
        <end position="466"/>
    </location>
</feature>
<dbReference type="AlphaFoldDB" id="A0A8J4Y0G4"/>
<evidence type="ECO:0000313" key="5">
    <source>
        <dbReference type="Proteomes" id="UP000770661"/>
    </source>
</evidence>
<dbReference type="PANTHER" id="PTHR19143">
    <property type="entry name" value="FIBRINOGEN/TENASCIN/ANGIOPOEITIN"/>
    <property type="match status" value="1"/>
</dbReference>
<dbReference type="InterPro" id="IPR002181">
    <property type="entry name" value="Fibrinogen_a/b/g_C_dom"/>
</dbReference>
<dbReference type="EMBL" id="JACEEZ010021841">
    <property type="protein sequence ID" value="KAG0713030.1"/>
    <property type="molecule type" value="Genomic_DNA"/>
</dbReference>
<dbReference type="InterPro" id="IPR014716">
    <property type="entry name" value="Fibrinogen_a/b/g_C_1"/>
</dbReference>
<gene>
    <name evidence="4" type="primary">FGL1_0</name>
    <name evidence="4" type="ORF">GWK47_017141</name>
</gene>
<keyword evidence="5" id="KW-1185">Reference proteome</keyword>
<dbReference type="GO" id="GO:0005615">
    <property type="term" value="C:extracellular space"/>
    <property type="evidence" value="ECO:0007669"/>
    <property type="project" value="TreeGrafter"/>
</dbReference>
<dbReference type="Pfam" id="PF00147">
    <property type="entry name" value="Fibrinogen_C"/>
    <property type="match status" value="1"/>
</dbReference>
<feature type="signal peptide" evidence="2">
    <location>
        <begin position="1"/>
        <end position="25"/>
    </location>
</feature>
<dbReference type="PANTHER" id="PTHR19143:SF444">
    <property type="entry name" value="PROTEIN SCABROUS"/>
    <property type="match status" value="1"/>
</dbReference>
<feature type="chain" id="PRO_5035152279" evidence="2">
    <location>
        <begin position="26"/>
        <end position="498"/>
    </location>
</feature>
<comment type="caution">
    <text evidence="4">The sequence shown here is derived from an EMBL/GenBank/DDBJ whole genome shotgun (WGS) entry which is preliminary data.</text>
</comment>
<dbReference type="OrthoDB" id="7735550at2759"/>
<dbReference type="Proteomes" id="UP000770661">
    <property type="component" value="Unassembled WGS sequence"/>
</dbReference>
<reference evidence="4" key="1">
    <citation type="submission" date="2020-07" db="EMBL/GenBank/DDBJ databases">
        <title>The High-quality genome of the commercially important snow crab, Chionoecetes opilio.</title>
        <authorList>
            <person name="Jeong J.-H."/>
            <person name="Ryu S."/>
        </authorList>
    </citation>
    <scope>NUCLEOTIDE SEQUENCE</scope>
    <source>
        <strain evidence="4">MADBK_172401_WGS</strain>
        <tissue evidence="4">Digestive gland</tissue>
    </source>
</reference>
<dbReference type="Gene3D" id="3.90.215.10">
    <property type="entry name" value="Gamma Fibrinogen, chain A, domain 1"/>
    <property type="match status" value="1"/>
</dbReference>
<keyword evidence="2" id="KW-0732">Signal</keyword>
<accession>A0A8J4Y0G4</accession>
<dbReference type="InterPro" id="IPR050373">
    <property type="entry name" value="Fibrinogen_C-term_domain"/>
</dbReference>
<evidence type="ECO:0000256" key="2">
    <source>
        <dbReference type="SAM" id="SignalP"/>
    </source>
</evidence>
<feature type="coiled-coil region" evidence="1">
    <location>
        <begin position="159"/>
        <end position="256"/>
    </location>
</feature>
<proteinExistence type="predicted"/>
<organism evidence="4 5">
    <name type="scientific">Chionoecetes opilio</name>
    <name type="common">Atlantic snow crab</name>
    <name type="synonym">Cancer opilio</name>
    <dbReference type="NCBI Taxonomy" id="41210"/>
    <lineage>
        <taxon>Eukaryota</taxon>
        <taxon>Metazoa</taxon>
        <taxon>Ecdysozoa</taxon>
        <taxon>Arthropoda</taxon>
        <taxon>Crustacea</taxon>
        <taxon>Multicrustacea</taxon>
        <taxon>Malacostraca</taxon>
        <taxon>Eumalacostraca</taxon>
        <taxon>Eucarida</taxon>
        <taxon>Decapoda</taxon>
        <taxon>Pleocyemata</taxon>
        <taxon>Brachyura</taxon>
        <taxon>Eubrachyura</taxon>
        <taxon>Majoidea</taxon>
        <taxon>Majidae</taxon>
        <taxon>Chionoecetes</taxon>
    </lineage>
</organism>
<evidence type="ECO:0000256" key="1">
    <source>
        <dbReference type="SAM" id="Coils"/>
    </source>
</evidence>
<dbReference type="PROSITE" id="PS51406">
    <property type="entry name" value="FIBRINOGEN_C_2"/>
    <property type="match status" value="1"/>
</dbReference>
<protein>
    <submittedName>
        <fullName evidence="4">Fibrinogen-like protein 1</fullName>
    </submittedName>
</protein>
<dbReference type="InterPro" id="IPR036056">
    <property type="entry name" value="Fibrinogen-like_C"/>
</dbReference>